<feature type="compositionally biased region" description="Basic and acidic residues" evidence="1">
    <location>
        <begin position="1489"/>
        <end position="1499"/>
    </location>
</feature>
<proteinExistence type="predicted"/>
<dbReference type="InterPro" id="IPR022155">
    <property type="entry name" value="DUF3684"/>
</dbReference>
<dbReference type="HOGENOM" id="CLU_001744_1_0_1"/>
<feature type="domain" description="Sacsin/Nov" evidence="2">
    <location>
        <begin position="21"/>
        <end position="150"/>
    </location>
</feature>
<name>A0A0C9TQD0_PAXIN</name>
<sequence>MSADYSSEEPTHVTVNQRALVEKVLARYPEDFAVFRELVQNADDAGAENVEIEFQTKDHAAANLKHPDLASVKVSTFLDTSSSGSQSRRQVFKWVVRNDGGKFKQEDWDRLTNIAVGNPDDQKIGAFGVGFFSVFSVTDNPVIISGDRYMKMYYHSDQLMVQPGKYEATEWTAIELEVKDEKLPMPKPFDLSRFLCTAVTFLVNVKKITVLFNGQLLSEIVKSRGEGGLVKDLPKDLKRKRDTGFMHVESVKMIPQEVRVTVTDLACSAGSEWSCAIEKDIAEKQDTSVSPASLFEGLWKKSERRRDHTETFLGTSSHANVSVVNYTIYSAQINSVPSQEIVSGLEAATKKEPPTNFLYEAVHFSMDEYQRVMQGGNNVGSVFKGPQGLCSEEGEDHGSRLFVGQSTLQTSGVAVHLSSRFIPTVERGSIDLANGQVAKWNHELLHVGGLVMRVIYEQAMKDIKNRWPESSSLPEDPLRGEALYIMRCFTFRQSTPDSKVGQLLQDAFFNCSSSSSFPILSNLGIRDSKDVREPHATFQSFMIQRPILDSDLWPIKLTMIEQLPQQYPVTEYTLADVQDELKCRAFTEEEMIAFLRWWLYMHNMSSHNLSPSQLDTIWSTLLLPASRFHSSSQTLPDVKLSTIKKFVDTRPRYSFLEDDDPLPPDTIPLLFTKTLDANEVVAALGWEYLTIVDWIRYLVSPGVDPSQDICKAPAMSEKVFAKLGNAWPLISAIDRQAIIALMQPVPWIPTSQGYRRPLDAYFPEVDLFNDMPLICFSQPYSTYQVVLESLGVKRYLEWNEVNDRLISDAECSMERLVAYLEAVRPHMGDKFKTIRELCIFSCEEKPEARRCIHELYRPDELHRALGLPVLLWNDETAPSAPTLDVVCDFLHGVGLQRYPPIDMIIKKASGGDAEVRRLAYEFFIEHLHDHYEKYNPADFSDFAFLPCGKGDKLAFGTPEEVFTFPEWDIFGFRTIHESVTCEVRERLKVKQRPLNAVIIEAMTKNPPTESTAEKWFEQAGRAGFSVEELAVISDMEIVPVQDARPAAPGTESANLSYVAPNKCFYGSPDDANGHHREIFTFVNYGEIANDFLRMCRAKPNPDCSDIVEAIIKDPRGYLQKIEAQEAGTQAYNKYLDDLRQIASGHHNLSRDLRERMENTAMFISLRGRARSPGSARSEEPTEYALRCAREVLIADDLDSHRLFGELIFVAPKEEVFENFYRDHGSQSLSTRVDHAVQPGPCIRVHQSETEALQHHVLERLEIFLHDQDSTRRSTFEISDWRKEGAFTVKVCETLMISKTLQLESANQSFAPAPEEALAGIERTDENDTLWVKQQSENSKSDWYHVAVALCRIIFNTHKTHDILLLMTILDAATLEDLERRGYDVDAIRKSSNQHVKKAEQSQPEPEHRRKREENHSKPLPASFLGQLKDPVKNFFNTIFLNHLVDGRKEPRGFIQDKLDDMASEALQMCESDASKDPQRNQGKSKGGRKQRDVKHCDSRRTDLESCMNNTKNGMSVFKTPHSQDPPESELEKFSRILEDLGQVFGLKPEKLHIFWKPTDTELMGFNRNKAIYLNLAHYCQKHAGWNDDSLATAYVAWYFIIAHELAHNKVVFHDEYHERLSSSIAQKWFIGLKELVQSRAPTARKIFI</sequence>
<dbReference type="Pfam" id="PF25794">
    <property type="entry name" value="SACS"/>
    <property type="match status" value="1"/>
</dbReference>
<reference evidence="3 4" key="1">
    <citation type="submission" date="2014-06" db="EMBL/GenBank/DDBJ databases">
        <authorList>
            <consortium name="DOE Joint Genome Institute"/>
            <person name="Kuo A."/>
            <person name="Kohler A."/>
            <person name="Nagy L.G."/>
            <person name="Floudas D."/>
            <person name="Copeland A."/>
            <person name="Barry K.W."/>
            <person name="Cichocki N."/>
            <person name="Veneault-Fourrey C."/>
            <person name="LaButti K."/>
            <person name="Lindquist E.A."/>
            <person name="Lipzen A."/>
            <person name="Lundell T."/>
            <person name="Morin E."/>
            <person name="Murat C."/>
            <person name="Sun H."/>
            <person name="Tunlid A."/>
            <person name="Henrissat B."/>
            <person name="Grigoriev I.V."/>
            <person name="Hibbett D.S."/>
            <person name="Martin F."/>
            <person name="Nordberg H.P."/>
            <person name="Cantor M.N."/>
            <person name="Hua S.X."/>
        </authorList>
    </citation>
    <scope>NUCLEOTIDE SEQUENCE [LARGE SCALE GENOMIC DNA]</scope>
    <source>
        <strain evidence="3 4">ATCC 200175</strain>
    </source>
</reference>
<evidence type="ECO:0000259" key="2">
    <source>
        <dbReference type="Pfam" id="PF25794"/>
    </source>
</evidence>
<protein>
    <recommendedName>
        <fullName evidence="2">Sacsin/Nov domain-containing protein</fullName>
    </recommendedName>
</protein>
<evidence type="ECO:0000313" key="3">
    <source>
        <dbReference type="EMBL" id="KIJ09987.1"/>
    </source>
</evidence>
<dbReference type="PANTHER" id="PTHR47839">
    <property type="entry name" value="DOMAIN PROTEIN, PUTATIVE (AFU_ORTHOLOGUE AFUA_6G04830)-RELATED"/>
    <property type="match status" value="1"/>
</dbReference>
<dbReference type="Gene3D" id="3.30.565.10">
    <property type="entry name" value="Histidine kinase-like ATPase, C-terminal domain"/>
    <property type="match status" value="1"/>
</dbReference>
<dbReference type="InterPro" id="IPR036890">
    <property type="entry name" value="HATPase_C_sf"/>
</dbReference>
<evidence type="ECO:0000313" key="4">
    <source>
        <dbReference type="Proteomes" id="UP000053647"/>
    </source>
</evidence>
<feature type="compositionally biased region" description="Basic and acidic residues" evidence="1">
    <location>
        <begin position="1396"/>
        <end position="1416"/>
    </location>
</feature>
<dbReference type="InterPro" id="IPR058210">
    <property type="entry name" value="SACS/Nov_dom"/>
</dbReference>
<accession>A0A0C9TQD0</accession>
<dbReference type="PANTHER" id="PTHR47839:SF1">
    <property type="entry name" value="DOMAIN PROTEIN, PUTATIVE (AFU_ORTHOLOGUE AFUA_6G04830)-RELATED"/>
    <property type="match status" value="1"/>
</dbReference>
<dbReference type="Pfam" id="PF12449">
    <property type="entry name" value="DUF3684"/>
    <property type="match status" value="1"/>
</dbReference>
<gene>
    <name evidence="3" type="ORF">PAXINDRAFT_16963</name>
</gene>
<feature type="region of interest" description="Disordered" evidence="1">
    <location>
        <begin position="1470"/>
        <end position="1499"/>
    </location>
</feature>
<dbReference type="Proteomes" id="UP000053647">
    <property type="component" value="Unassembled WGS sequence"/>
</dbReference>
<dbReference type="NCBIfam" id="NF047352">
    <property type="entry name" value="P_loop_sacsin"/>
    <property type="match status" value="1"/>
</dbReference>
<evidence type="ECO:0000256" key="1">
    <source>
        <dbReference type="SAM" id="MobiDB-lite"/>
    </source>
</evidence>
<keyword evidence="4" id="KW-1185">Reference proteome</keyword>
<feature type="region of interest" description="Disordered" evidence="1">
    <location>
        <begin position="1388"/>
        <end position="1424"/>
    </location>
</feature>
<dbReference type="SUPFAM" id="SSF55874">
    <property type="entry name" value="ATPase domain of HSP90 chaperone/DNA topoisomerase II/histidine kinase"/>
    <property type="match status" value="1"/>
</dbReference>
<dbReference type="OrthoDB" id="10031156at2759"/>
<reference evidence="4" key="2">
    <citation type="submission" date="2015-01" db="EMBL/GenBank/DDBJ databases">
        <title>Evolutionary Origins and Diversification of the Mycorrhizal Mutualists.</title>
        <authorList>
            <consortium name="DOE Joint Genome Institute"/>
            <consortium name="Mycorrhizal Genomics Consortium"/>
            <person name="Kohler A."/>
            <person name="Kuo A."/>
            <person name="Nagy L.G."/>
            <person name="Floudas D."/>
            <person name="Copeland A."/>
            <person name="Barry K.W."/>
            <person name="Cichocki N."/>
            <person name="Veneault-Fourrey C."/>
            <person name="LaButti K."/>
            <person name="Lindquist E.A."/>
            <person name="Lipzen A."/>
            <person name="Lundell T."/>
            <person name="Morin E."/>
            <person name="Murat C."/>
            <person name="Riley R."/>
            <person name="Ohm R."/>
            <person name="Sun H."/>
            <person name="Tunlid A."/>
            <person name="Henrissat B."/>
            <person name="Grigoriev I.V."/>
            <person name="Hibbett D.S."/>
            <person name="Martin F."/>
        </authorList>
    </citation>
    <scope>NUCLEOTIDE SEQUENCE [LARGE SCALE GENOMIC DNA]</scope>
    <source>
        <strain evidence="4">ATCC 200175</strain>
    </source>
</reference>
<dbReference type="EMBL" id="KN819422">
    <property type="protein sequence ID" value="KIJ09987.1"/>
    <property type="molecule type" value="Genomic_DNA"/>
</dbReference>
<organism evidence="3 4">
    <name type="scientific">Paxillus involutus ATCC 200175</name>
    <dbReference type="NCBI Taxonomy" id="664439"/>
    <lineage>
        <taxon>Eukaryota</taxon>
        <taxon>Fungi</taxon>
        <taxon>Dikarya</taxon>
        <taxon>Basidiomycota</taxon>
        <taxon>Agaricomycotina</taxon>
        <taxon>Agaricomycetes</taxon>
        <taxon>Agaricomycetidae</taxon>
        <taxon>Boletales</taxon>
        <taxon>Paxilineae</taxon>
        <taxon>Paxillaceae</taxon>
        <taxon>Paxillus</taxon>
    </lineage>
</organism>